<feature type="compositionally biased region" description="Pro residues" evidence="5">
    <location>
        <begin position="372"/>
        <end position="386"/>
    </location>
</feature>
<feature type="compositionally biased region" description="Pro residues" evidence="5">
    <location>
        <begin position="394"/>
        <end position="414"/>
    </location>
</feature>
<sequence length="430" mass="45041">MSMNDSEATLVIETALLCAAQPMPRAELRRLFSEDDGVDNARLDGLLEALQDAWKDRGLELTSLAGGWRFQSRPAMQRYLERLSPEKPPKYSRAVLETLAIVAWRQPVTRGDIEDIRGVTVSSQIVKTLEDRGWIEVIGHRDAPGRPALFGTTRQFLDDLGLRALDELPPLEAGGAMAALEGLDLTGANAGDGEGQDDSAAAASGVAATDLPGTSHAEPAETDPDALQKEPAGADLAGTDQEEPADADSVGTSHAEPVDADPADAGHAEQGIDMPGAEALDGRDDASDAVHAHAGQEQDAAPETAPSGPVGAEESGTPDTGSRENGVEQQSDDIRRDASREILAATGPTPHQPEIPAPDRDTTDTGGHRPEILPPGQHPEIVPPGGTPEIDPTEPAPEIAPPAPGEMPEVPPDPSDNDNEQDAPGAPRKE</sequence>
<comment type="caution">
    <text evidence="6">The sequence shown here is derived from an EMBL/GenBank/DDBJ whole genome shotgun (WGS) entry which is preliminary data.</text>
</comment>
<keyword evidence="2" id="KW-0132">Cell division</keyword>
<dbReference type="NCBIfam" id="TIGR00281">
    <property type="entry name" value="SMC-Scp complex subunit ScpB"/>
    <property type="match status" value="1"/>
</dbReference>
<keyword evidence="7" id="KW-1185">Reference proteome</keyword>
<keyword evidence="4" id="KW-0131">Cell cycle</keyword>
<evidence type="ECO:0000256" key="3">
    <source>
        <dbReference type="ARBA" id="ARBA00022829"/>
    </source>
</evidence>
<evidence type="ECO:0000256" key="1">
    <source>
        <dbReference type="ARBA" id="ARBA00022490"/>
    </source>
</evidence>
<evidence type="ECO:0000256" key="2">
    <source>
        <dbReference type="ARBA" id="ARBA00022618"/>
    </source>
</evidence>
<dbReference type="GO" id="GO:0051304">
    <property type="term" value="P:chromosome separation"/>
    <property type="evidence" value="ECO:0007669"/>
    <property type="project" value="InterPro"/>
</dbReference>
<dbReference type="Proteomes" id="UP000215767">
    <property type="component" value="Unassembled WGS sequence"/>
</dbReference>
<organism evidence="6 7">
    <name type="scientific">Bordetella genomosp. 11</name>
    <dbReference type="NCBI Taxonomy" id="1416808"/>
    <lineage>
        <taxon>Bacteria</taxon>
        <taxon>Pseudomonadati</taxon>
        <taxon>Pseudomonadota</taxon>
        <taxon>Betaproteobacteria</taxon>
        <taxon>Burkholderiales</taxon>
        <taxon>Alcaligenaceae</taxon>
        <taxon>Bordetella</taxon>
    </lineage>
</organism>
<dbReference type="GO" id="GO:0051301">
    <property type="term" value="P:cell division"/>
    <property type="evidence" value="ECO:0007669"/>
    <property type="project" value="UniProtKB-KW"/>
</dbReference>
<dbReference type="InterPro" id="IPR036388">
    <property type="entry name" value="WH-like_DNA-bd_sf"/>
</dbReference>
<dbReference type="PANTHER" id="PTHR34298">
    <property type="entry name" value="SEGREGATION AND CONDENSATION PROTEIN B"/>
    <property type="match status" value="1"/>
</dbReference>
<evidence type="ECO:0000313" key="7">
    <source>
        <dbReference type="Proteomes" id="UP000215767"/>
    </source>
</evidence>
<evidence type="ECO:0000256" key="4">
    <source>
        <dbReference type="ARBA" id="ARBA00023306"/>
    </source>
</evidence>
<keyword evidence="3" id="KW-0159">Chromosome partition</keyword>
<name>A0A261UNJ0_9BORD</name>
<dbReference type="InterPro" id="IPR036390">
    <property type="entry name" value="WH_DNA-bd_sf"/>
</dbReference>
<feature type="compositionally biased region" description="Basic and acidic residues" evidence="5">
    <location>
        <begin position="280"/>
        <end position="296"/>
    </location>
</feature>
<dbReference type="SUPFAM" id="SSF46785">
    <property type="entry name" value="Winged helix' DNA-binding domain"/>
    <property type="match status" value="2"/>
</dbReference>
<protein>
    <submittedName>
        <fullName evidence="6">SMC-Scp complex subunit ScpB</fullName>
    </submittedName>
</protein>
<gene>
    <name evidence="6" type="ORF">CAL28_19405</name>
</gene>
<dbReference type="OrthoDB" id="9806226at2"/>
<feature type="compositionally biased region" description="Low complexity" evidence="5">
    <location>
        <begin position="198"/>
        <end position="210"/>
    </location>
</feature>
<evidence type="ECO:0000313" key="6">
    <source>
        <dbReference type="EMBL" id="OZI63464.1"/>
    </source>
</evidence>
<dbReference type="Pfam" id="PF04079">
    <property type="entry name" value="SMC_ScpB"/>
    <property type="match status" value="1"/>
</dbReference>
<dbReference type="PANTHER" id="PTHR34298:SF2">
    <property type="entry name" value="SEGREGATION AND CONDENSATION PROTEIN B"/>
    <property type="match status" value="1"/>
</dbReference>
<accession>A0A261UNJ0</accession>
<dbReference type="InterPro" id="IPR005234">
    <property type="entry name" value="ScpB_csome_segregation"/>
</dbReference>
<reference evidence="7" key="1">
    <citation type="submission" date="2017-05" db="EMBL/GenBank/DDBJ databases">
        <title>Complete and WGS of Bordetella genogroups.</title>
        <authorList>
            <person name="Spilker T."/>
            <person name="Lipuma J."/>
        </authorList>
    </citation>
    <scope>NUCLEOTIDE SEQUENCE [LARGE SCALE GENOMIC DNA]</scope>
    <source>
        <strain evidence="7">AU8856</strain>
    </source>
</reference>
<keyword evidence="1" id="KW-0963">Cytoplasm</keyword>
<dbReference type="Gene3D" id="1.10.10.10">
    <property type="entry name" value="Winged helix-like DNA-binding domain superfamily/Winged helix DNA-binding domain"/>
    <property type="match status" value="2"/>
</dbReference>
<dbReference type="EMBL" id="NEVS01000004">
    <property type="protein sequence ID" value="OZI63464.1"/>
    <property type="molecule type" value="Genomic_DNA"/>
</dbReference>
<feature type="region of interest" description="Disordered" evidence="5">
    <location>
        <begin position="188"/>
        <end position="430"/>
    </location>
</feature>
<feature type="compositionally biased region" description="Basic and acidic residues" evidence="5">
    <location>
        <begin position="357"/>
        <end position="371"/>
    </location>
</feature>
<evidence type="ECO:0000256" key="5">
    <source>
        <dbReference type="SAM" id="MobiDB-lite"/>
    </source>
</evidence>
<feature type="compositionally biased region" description="Basic and acidic residues" evidence="5">
    <location>
        <begin position="321"/>
        <end position="340"/>
    </location>
</feature>
<dbReference type="AlphaFoldDB" id="A0A261UNJ0"/>
<proteinExistence type="predicted"/>